<dbReference type="EMBL" id="JAVFKY010000001">
    <property type="protein sequence ID" value="KAK5583375.1"/>
    <property type="molecule type" value="Genomic_DNA"/>
</dbReference>
<evidence type="ECO:0000256" key="7">
    <source>
        <dbReference type="ARBA" id="ARBA00022741"/>
    </source>
</evidence>
<gene>
    <name evidence="16" type="ORF">RB653_004968</name>
</gene>
<keyword evidence="4" id="KW-0723">Serine/threonine-protein kinase</keyword>
<dbReference type="GO" id="GO:0005737">
    <property type="term" value="C:cytoplasm"/>
    <property type="evidence" value="ECO:0007669"/>
    <property type="project" value="TreeGrafter"/>
</dbReference>
<dbReference type="Gene3D" id="1.10.510.10">
    <property type="entry name" value="Transferase(Phosphotransferase) domain 1"/>
    <property type="match status" value="1"/>
</dbReference>
<feature type="domain" description="Protein kinase" evidence="15">
    <location>
        <begin position="23"/>
        <end position="285"/>
    </location>
</feature>
<dbReference type="SUPFAM" id="SSF56112">
    <property type="entry name" value="Protein kinase-like (PK-like)"/>
    <property type="match status" value="1"/>
</dbReference>
<feature type="region of interest" description="Disordered" evidence="14">
    <location>
        <begin position="316"/>
        <end position="338"/>
    </location>
</feature>
<keyword evidence="5" id="KW-0808">Transferase</keyword>
<protein>
    <recommendedName>
        <fullName evidence="3">non-specific serine/threonine protein kinase</fullName>
        <ecNumber evidence="3">2.7.11.1</ecNumber>
    </recommendedName>
</protein>
<dbReference type="InterPro" id="IPR000719">
    <property type="entry name" value="Prot_kinase_dom"/>
</dbReference>
<dbReference type="Pfam" id="PF00069">
    <property type="entry name" value="Pkinase"/>
    <property type="match status" value="1"/>
</dbReference>
<comment type="cofactor">
    <cofactor evidence="1">
        <name>Mg(2+)</name>
        <dbReference type="ChEBI" id="CHEBI:18420"/>
    </cofactor>
</comment>
<dbReference type="GO" id="GO:0046872">
    <property type="term" value="F:metal ion binding"/>
    <property type="evidence" value="ECO:0007669"/>
    <property type="project" value="UniProtKB-KW"/>
</dbReference>
<comment type="catalytic activity">
    <reaction evidence="11">
        <text>L-threonyl-[protein] + ATP = O-phospho-L-threonyl-[protein] + ADP + H(+)</text>
        <dbReference type="Rhea" id="RHEA:46608"/>
        <dbReference type="Rhea" id="RHEA-COMP:11060"/>
        <dbReference type="Rhea" id="RHEA-COMP:11605"/>
        <dbReference type="ChEBI" id="CHEBI:15378"/>
        <dbReference type="ChEBI" id="CHEBI:30013"/>
        <dbReference type="ChEBI" id="CHEBI:30616"/>
        <dbReference type="ChEBI" id="CHEBI:61977"/>
        <dbReference type="ChEBI" id="CHEBI:456216"/>
        <dbReference type="EC" id="2.7.11.1"/>
    </reaction>
</comment>
<evidence type="ECO:0000313" key="16">
    <source>
        <dbReference type="EMBL" id="KAK5583375.1"/>
    </source>
</evidence>
<dbReference type="PANTHER" id="PTHR48012:SF10">
    <property type="entry name" value="FI20177P1"/>
    <property type="match status" value="1"/>
</dbReference>
<evidence type="ECO:0000256" key="9">
    <source>
        <dbReference type="ARBA" id="ARBA00022840"/>
    </source>
</evidence>
<organism evidence="16 17">
    <name type="scientific">Dictyostelium firmibasis</name>
    <dbReference type="NCBI Taxonomy" id="79012"/>
    <lineage>
        <taxon>Eukaryota</taxon>
        <taxon>Amoebozoa</taxon>
        <taxon>Evosea</taxon>
        <taxon>Eumycetozoa</taxon>
        <taxon>Dictyostelia</taxon>
        <taxon>Dictyosteliales</taxon>
        <taxon>Dictyosteliaceae</taxon>
        <taxon>Dictyostelium</taxon>
    </lineage>
</organism>
<evidence type="ECO:0000256" key="10">
    <source>
        <dbReference type="ARBA" id="ARBA00022842"/>
    </source>
</evidence>
<evidence type="ECO:0000256" key="4">
    <source>
        <dbReference type="ARBA" id="ARBA00022527"/>
    </source>
</evidence>
<dbReference type="CDD" id="cd06612">
    <property type="entry name" value="STKc_MST1_2"/>
    <property type="match status" value="1"/>
</dbReference>
<evidence type="ECO:0000313" key="17">
    <source>
        <dbReference type="Proteomes" id="UP001344447"/>
    </source>
</evidence>
<evidence type="ECO:0000256" key="13">
    <source>
        <dbReference type="PROSITE-ProRule" id="PRU10141"/>
    </source>
</evidence>
<proteinExistence type="inferred from homology"/>
<keyword evidence="7 13" id="KW-0547">Nucleotide-binding</keyword>
<sequence>MSSDSVENLFISRISKDDPEAIFQIVEVVGSGSFGTVCACRWMKKKDRESNGNRLIACKFVEVNPDDVETNLNLVKEIDILKESMDCPYIVEYKGCYLKSSMLLIVMEYCKGGSLLDIIELCSKRLIEEEIAAVCAGVVKGLVYLHSKRTTHRDIKAGNVLLDEEGLPKLADFGVSTIAEQGQKMNTVIGSPYWMAPEIIMGQGYDQKADIWSLGITAIEIAELVPPRFDVPPSRVIFTIPHQPPPSLKIPSDWSPEFNDFVKQCLSMNPQLRPSAQQLLSHPFILKGSSQQILQRLVNESIPLLKEKRAEKIRQLEEQEQQRNSSGSKMVSSVPTRASQALTNVKNAESLKGSVVILNSNTKTASIMRNKNPQPPPSHSSGAGGAAGSTRRVAGNKSVLNRYPPANNISNGTTAPSPTNNNNNNSKVGKVSSPFLQQQNNNGNNKTPQPPPKPTTPTPNKKVGGSNLNVSKPMTPPTTPSPSTASSTTTVTTTAKTGSSLNVKPTNSVNRSTISIGQQKSPLQNSEREASYDEESVSVIYHSSEDEDDDEEFNQEDYEEIHVKI</sequence>
<keyword evidence="9 13" id="KW-0067">ATP-binding</keyword>
<evidence type="ECO:0000256" key="8">
    <source>
        <dbReference type="ARBA" id="ARBA00022777"/>
    </source>
</evidence>
<evidence type="ECO:0000256" key="11">
    <source>
        <dbReference type="ARBA" id="ARBA00047899"/>
    </source>
</evidence>
<keyword evidence="17" id="KW-1185">Reference proteome</keyword>
<feature type="region of interest" description="Disordered" evidence="14">
    <location>
        <begin position="366"/>
        <end position="535"/>
    </location>
</feature>
<feature type="compositionally biased region" description="Polar residues" evidence="14">
    <location>
        <begin position="322"/>
        <end position="338"/>
    </location>
</feature>
<dbReference type="InterPro" id="IPR011009">
    <property type="entry name" value="Kinase-like_dom_sf"/>
</dbReference>
<comment type="similarity">
    <text evidence="2">Belongs to the protein kinase superfamily. STE Ser/Thr protein kinase family. STE20 subfamily.</text>
</comment>
<feature type="compositionally biased region" description="Pro residues" evidence="14">
    <location>
        <begin position="448"/>
        <end position="457"/>
    </location>
</feature>
<dbReference type="InterPro" id="IPR017441">
    <property type="entry name" value="Protein_kinase_ATP_BS"/>
</dbReference>
<evidence type="ECO:0000256" key="3">
    <source>
        <dbReference type="ARBA" id="ARBA00012513"/>
    </source>
</evidence>
<comment type="caution">
    <text evidence="16">The sequence shown here is derived from an EMBL/GenBank/DDBJ whole genome shotgun (WGS) entry which is preliminary data.</text>
</comment>
<dbReference type="GO" id="GO:0005524">
    <property type="term" value="F:ATP binding"/>
    <property type="evidence" value="ECO:0007669"/>
    <property type="project" value="UniProtKB-UniRule"/>
</dbReference>
<name>A0AAN7U8N1_9MYCE</name>
<dbReference type="Proteomes" id="UP001344447">
    <property type="component" value="Unassembled WGS sequence"/>
</dbReference>
<comment type="catalytic activity">
    <reaction evidence="12">
        <text>L-seryl-[protein] + ATP = O-phospho-L-seryl-[protein] + ADP + H(+)</text>
        <dbReference type="Rhea" id="RHEA:17989"/>
        <dbReference type="Rhea" id="RHEA-COMP:9863"/>
        <dbReference type="Rhea" id="RHEA-COMP:11604"/>
        <dbReference type="ChEBI" id="CHEBI:15378"/>
        <dbReference type="ChEBI" id="CHEBI:29999"/>
        <dbReference type="ChEBI" id="CHEBI:30616"/>
        <dbReference type="ChEBI" id="CHEBI:83421"/>
        <dbReference type="ChEBI" id="CHEBI:456216"/>
        <dbReference type="EC" id="2.7.11.1"/>
    </reaction>
</comment>
<feature type="compositionally biased region" description="Low complexity" evidence="14">
    <location>
        <begin position="410"/>
        <end position="447"/>
    </location>
</feature>
<evidence type="ECO:0000256" key="2">
    <source>
        <dbReference type="ARBA" id="ARBA00008874"/>
    </source>
</evidence>
<reference evidence="16 17" key="1">
    <citation type="submission" date="2023-11" db="EMBL/GenBank/DDBJ databases">
        <title>Dfirmibasis_genome.</title>
        <authorList>
            <person name="Edelbroek B."/>
            <person name="Kjellin J."/>
            <person name="Jerlstrom-Hultqvist J."/>
            <person name="Soderbom F."/>
        </authorList>
    </citation>
    <scope>NUCLEOTIDE SEQUENCE [LARGE SCALE GENOMIC DNA]</scope>
    <source>
        <strain evidence="16 17">TNS-C-14</strain>
    </source>
</reference>
<evidence type="ECO:0000256" key="14">
    <source>
        <dbReference type="SAM" id="MobiDB-lite"/>
    </source>
</evidence>
<dbReference type="InterPro" id="IPR050629">
    <property type="entry name" value="STE20/SPS1-PAK"/>
</dbReference>
<evidence type="ECO:0000256" key="1">
    <source>
        <dbReference type="ARBA" id="ARBA00001946"/>
    </source>
</evidence>
<keyword evidence="8" id="KW-0418">Kinase</keyword>
<evidence type="ECO:0000256" key="12">
    <source>
        <dbReference type="ARBA" id="ARBA00048679"/>
    </source>
</evidence>
<keyword evidence="6" id="KW-0479">Metal-binding</keyword>
<dbReference type="GO" id="GO:0004674">
    <property type="term" value="F:protein serine/threonine kinase activity"/>
    <property type="evidence" value="ECO:0007669"/>
    <property type="project" value="UniProtKB-KW"/>
</dbReference>
<dbReference type="PANTHER" id="PTHR48012">
    <property type="entry name" value="STERILE20-LIKE KINASE, ISOFORM B-RELATED"/>
    <property type="match status" value="1"/>
</dbReference>
<dbReference type="FunFam" id="1.10.510.10:FF:000966">
    <property type="entry name" value="Serine/threonine-protein kinase 3, putative"/>
    <property type="match status" value="1"/>
</dbReference>
<feature type="compositionally biased region" description="Polar residues" evidence="14">
    <location>
        <begin position="498"/>
        <end position="525"/>
    </location>
</feature>
<keyword evidence="10" id="KW-0460">Magnesium</keyword>
<evidence type="ECO:0000256" key="6">
    <source>
        <dbReference type="ARBA" id="ARBA00022723"/>
    </source>
</evidence>
<feature type="binding site" evidence="13">
    <location>
        <position position="59"/>
    </location>
    <ligand>
        <name>ATP</name>
        <dbReference type="ChEBI" id="CHEBI:30616"/>
    </ligand>
</feature>
<evidence type="ECO:0000256" key="5">
    <source>
        <dbReference type="ARBA" id="ARBA00022679"/>
    </source>
</evidence>
<dbReference type="PROSITE" id="PS50011">
    <property type="entry name" value="PROTEIN_KINASE_DOM"/>
    <property type="match status" value="1"/>
</dbReference>
<accession>A0AAN7U8N1</accession>
<dbReference type="SMART" id="SM00220">
    <property type="entry name" value="S_TKc"/>
    <property type="match status" value="1"/>
</dbReference>
<dbReference type="AlphaFoldDB" id="A0AAN7U8N1"/>
<dbReference type="PROSITE" id="PS00107">
    <property type="entry name" value="PROTEIN_KINASE_ATP"/>
    <property type="match status" value="1"/>
</dbReference>
<dbReference type="EC" id="2.7.11.1" evidence="3"/>
<evidence type="ECO:0000259" key="15">
    <source>
        <dbReference type="PROSITE" id="PS50011"/>
    </source>
</evidence>
<feature type="compositionally biased region" description="Low complexity" evidence="14">
    <location>
        <begin position="481"/>
        <end position="497"/>
    </location>
</feature>